<feature type="region of interest" description="Disordered" evidence="2">
    <location>
        <begin position="181"/>
        <end position="231"/>
    </location>
</feature>
<dbReference type="RefSeq" id="NP_982532.1">
    <property type="nucleotide sequence ID" value="NM_207885.1"/>
</dbReference>
<reference evidence="4 5" key="1">
    <citation type="journal article" date="2004" name="Science">
        <title>The Ashbya gossypii genome as a tool for mapping the ancient Saccharomyces cerevisiae genome.</title>
        <authorList>
            <person name="Dietrich F.S."/>
            <person name="Voegeli S."/>
            <person name="Brachat S."/>
            <person name="Lerch A."/>
            <person name="Gates K."/>
            <person name="Steiner S."/>
            <person name="Mohr C."/>
            <person name="Pohlmann R."/>
            <person name="Luedi P."/>
            <person name="Choi S."/>
            <person name="Wing R.A."/>
            <person name="Flavier A."/>
            <person name="Gaffney T.D."/>
            <person name="Philippsen P."/>
        </authorList>
    </citation>
    <scope>NUCLEOTIDE SEQUENCE [LARGE SCALE GENOMIC DNA]</scope>
    <source>
        <strain evidence="5">ATCC 10895 / CBS 109.51 / FGSC 9923 / NRRL Y-1056</strain>
    </source>
</reference>
<keyword evidence="1" id="KW-0238">DNA-binding</keyword>
<evidence type="ECO:0000313" key="5">
    <source>
        <dbReference type="Proteomes" id="UP000000591"/>
    </source>
</evidence>
<dbReference type="GeneID" id="4618726"/>
<evidence type="ECO:0000256" key="2">
    <source>
        <dbReference type="SAM" id="MobiDB-lite"/>
    </source>
</evidence>
<feature type="compositionally biased region" description="Low complexity" evidence="2">
    <location>
        <begin position="209"/>
        <end position="231"/>
    </location>
</feature>
<feature type="domain" description="RFX-type winged-helix" evidence="3">
    <location>
        <begin position="344"/>
        <end position="419"/>
    </location>
</feature>
<reference evidence="5" key="2">
    <citation type="journal article" date="2013" name="G3 (Bethesda)">
        <title>Genomes of Ashbya fungi isolated from insects reveal four mating-type loci, numerous translocations, lack of transposons, and distinct gene duplications.</title>
        <authorList>
            <person name="Dietrich F.S."/>
            <person name="Voegeli S."/>
            <person name="Kuo S."/>
            <person name="Philippsen P."/>
        </authorList>
    </citation>
    <scope>GENOME REANNOTATION</scope>
    <source>
        <strain evidence="5">ATCC 10895 / CBS 109.51 / FGSC 9923 / NRRL Y-1056</strain>
    </source>
</reference>
<evidence type="ECO:0000313" key="4">
    <source>
        <dbReference type="EMBL" id="AAS50356.1"/>
    </source>
</evidence>
<dbReference type="GO" id="GO:0000978">
    <property type="term" value="F:RNA polymerase II cis-regulatory region sequence-specific DNA binding"/>
    <property type="evidence" value="ECO:0000318"/>
    <property type="project" value="GO_Central"/>
</dbReference>
<dbReference type="KEGG" id="ago:AGOS_AAL010W"/>
<dbReference type="Proteomes" id="UP000000591">
    <property type="component" value="Chromosome I"/>
</dbReference>
<dbReference type="InParanoid" id="Q75ET4"/>
<dbReference type="HOGENOM" id="CLU_345136_0_0_1"/>
<dbReference type="InterPro" id="IPR039779">
    <property type="entry name" value="RFX-like"/>
</dbReference>
<dbReference type="OMA" id="ENIRFMK"/>
<feature type="region of interest" description="Disordered" evidence="2">
    <location>
        <begin position="124"/>
        <end position="143"/>
    </location>
</feature>
<dbReference type="AlphaFoldDB" id="Q75ET4"/>
<feature type="region of interest" description="Disordered" evidence="2">
    <location>
        <begin position="1"/>
        <end position="61"/>
    </location>
</feature>
<dbReference type="Pfam" id="PF25340">
    <property type="entry name" value="BCD_RFX"/>
    <property type="match status" value="1"/>
</dbReference>
<accession>Q75ET4</accession>
<protein>
    <submittedName>
        <fullName evidence="4">AAL010Wp</fullName>
    </submittedName>
</protein>
<sequence length="834" mass="92441">MNVDQASQEPWASASLLNRSTPSTSTGTPLNTAQSSLPSAPTTSNSHGPGAGSGPGAEGPALHQQLVPQQQPLMAGRGEPPISAGGAGSGQAQGLLAQPLAQQMYGAAPHGALMAHPPHLQYATGYGPSHLPPISSKGGAAMKHQAEDFGALHSPPRQYAAQLQRPPSTAGQIPLVLAPQQRHGTPPAQVQQLLHQAPSQHPHQHQNQHLHQNQHQNQHLHQSQQNPQHVQVQLKHFQHMQDLHRQQQHHQLLLQEQEQRWKKRKAGEPAPQPVIASELTSKRTTQENILKLVALRNKDKPLTEYATTVRAAEIEVLNMDTSTHSKSDIQAAEQHRERERQVYALIWLMNNCVPDGDSYVPRGRIFAQYAASCASNNLKPLSQATLGKLIRSLFPHLKTRRLGMRGQSKYHYCGLKLISPLLMSDEMPTVAATPVSSCMSTPINMISTNTASINLDNTSFSNSTIESAPSSAAGMVNSGVSSVDAVSNISKPALHNNNRRVSMILTGAHENLKFIDNFFSRTCEEKVELPLAFPSINPYLPHNVDMDIASSVESLYKVYCNQLFENIRFMKFDDLPSTLESFSSGSISPQMYNLFISEELYQWVEHSDLITYRALAKMLSSLIVEFDDIPDIVLDKLSQFSNTYLAMITKATIDLPVPIVSSKKRIVSQFIQLVKRLIKVIDSGRNASKIVSLEQNRNNMFQDWNQFVNLEDVLAIEMSHFSKDYPKMKEQITAFVQKELLGLLSPEYMSFEGNNASNGFAKLARFAKKLCELLQSWGHLPGRIVALSFVGLTTTALRELSFHDAESFGAWWILKSFVDEWVYWCGEVGCFLDN</sequence>
<dbReference type="STRING" id="284811.Q75ET4"/>
<dbReference type="Gene3D" id="1.10.10.10">
    <property type="entry name" value="Winged helix-like DNA-binding domain superfamily/Winged helix DNA-binding domain"/>
    <property type="match status" value="1"/>
</dbReference>
<dbReference type="Pfam" id="PF02257">
    <property type="entry name" value="RFX_DNA_binding"/>
    <property type="match status" value="1"/>
</dbReference>
<dbReference type="PROSITE" id="PS51526">
    <property type="entry name" value="RFX_DBD"/>
    <property type="match status" value="1"/>
</dbReference>
<name>Q75ET4_EREGS</name>
<evidence type="ECO:0000256" key="1">
    <source>
        <dbReference type="ARBA" id="ARBA00023125"/>
    </source>
</evidence>
<dbReference type="InterPro" id="IPR003150">
    <property type="entry name" value="DNA-bd_RFX"/>
</dbReference>
<proteinExistence type="predicted"/>
<dbReference type="eggNOG" id="KOG3712">
    <property type="taxonomic scope" value="Eukaryota"/>
</dbReference>
<dbReference type="InterPro" id="IPR036390">
    <property type="entry name" value="WH_DNA-bd_sf"/>
</dbReference>
<dbReference type="GO" id="GO:0006357">
    <property type="term" value="P:regulation of transcription by RNA polymerase II"/>
    <property type="evidence" value="ECO:0000318"/>
    <property type="project" value="GO_Central"/>
</dbReference>
<dbReference type="EMBL" id="AE016814">
    <property type="protein sequence ID" value="AAS50356.1"/>
    <property type="molecule type" value="Genomic_DNA"/>
</dbReference>
<gene>
    <name evidence="4" type="ORF">AGOS_AAL010W</name>
</gene>
<feature type="compositionally biased region" description="Low complexity" evidence="2">
    <location>
        <begin position="191"/>
        <end position="201"/>
    </location>
</feature>
<feature type="compositionally biased region" description="Polar residues" evidence="2">
    <location>
        <begin position="1"/>
        <end position="47"/>
    </location>
</feature>
<evidence type="ECO:0000259" key="3">
    <source>
        <dbReference type="PROSITE" id="PS51526"/>
    </source>
</evidence>
<dbReference type="InterPro" id="IPR057321">
    <property type="entry name" value="RFX1-4/6/8-like_BCD"/>
</dbReference>
<dbReference type="GO" id="GO:0000981">
    <property type="term" value="F:DNA-binding transcription factor activity, RNA polymerase II-specific"/>
    <property type="evidence" value="ECO:0000318"/>
    <property type="project" value="GO_Central"/>
</dbReference>
<dbReference type="PANTHER" id="PTHR12619">
    <property type="entry name" value="RFX TRANSCRIPTION FACTOR FAMILY"/>
    <property type="match status" value="1"/>
</dbReference>
<dbReference type="FunCoup" id="Q75ET4">
    <property type="interactions" value="712"/>
</dbReference>
<dbReference type="SUPFAM" id="SSF46785">
    <property type="entry name" value="Winged helix' DNA-binding domain"/>
    <property type="match status" value="1"/>
</dbReference>
<dbReference type="InterPro" id="IPR036388">
    <property type="entry name" value="WH-like_DNA-bd_sf"/>
</dbReference>
<organism evidence="4 5">
    <name type="scientific">Eremothecium gossypii (strain ATCC 10895 / CBS 109.51 / FGSC 9923 / NRRL Y-1056)</name>
    <name type="common">Yeast</name>
    <name type="synonym">Ashbya gossypii</name>
    <dbReference type="NCBI Taxonomy" id="284811"/>
    <lineage>
        <taxon>Eukaryota</taxon>
        <taxon>Fungi</taxon>
        <taxon>Dikarya</taxon>
        <taxon>Ascomycota</taxon>
        <taxon>Saccharomycotina</taxon>
        <taxon>Saccharomycetes</taxon>
        <taxon>Saccharomycetales</taxon>
        <taxon>Saccharomycetaceae</taxon>
        <taxon>Eremothecium</taxon>
    </lineage>
</organism>
<dbReference type="OrthoDB" id="10056949at2759"/>
<keyword evidence="5" id="KW-1185">Reference proteome</keyword>
<dbReference type="PANTHER" id="PTHR12619:SF5">
    <property type="entry name" value="TRANSCRIPTION FACTOR RFX4"/>
    <property type="match status" value="1"/>
</dbReference>